<organism evidence="1 2">
    <name type="scientific">Effrenium voratum</name>
    <dbReference type="NCBI Taxonomy" id="2562239"/>
    <lineage>
        <taxon>Eukaryota</taxon>
        <taxon>Sar</taxon>
        <taxon>Alveolata</taxon>
        <taxon>Dinophyceae</taxon>
        <taxon>Suessiales</taxon>
        <taxon>Symbiodiniaceae</taxon>
        <taxon>Effrenium</taxon>
    </lineage>
</organism>
<dbReference type="AlphaFoldDB" id="A0AA36JC25"/>
<comment type="caution">
    <text evidence="1">The sequence shown here is derived from an EMBL/GenBank/DDBJ whole genome shotgun (WGS) entry which is preliminary data.</text>
</comment>
<sequence>MPRGLPGQAAKRDEASFSQVVESGVATVVKLGASDRVVRINRDAGGSQVVVVLPEALKNLAAGNLMLVVTDLLPSLGESFGSKKGAADVILLTSPVLEISFAQEAQGEVSVLEVNGLSDPIVFKISDQLPVAGDECVFFDPLEDRWSTEGAQLLTDTALDPGTWCAVSHTSIFAVAQTVPFGSAFELTEANGYIPAALLVLATCCLTVPALCTFLGRRVKAPSTGRAYLAYNGRSRPITFSMTKIVSEKEGGGTDDKVLVKWDVTPDVLPDLDNCKLRHVSTEIGGKGREVIRVKSSKSDADLSARSARSTERSFSVRCNYSDTSSLVDQEDSIEECDIDDLLPPLPTLPAKAEAYEDGQMVLYWSQSLGQSAAAVIVGKGTFFSDDNGEAWPLYDCRVGRLQQLRCEVPLCSLRPAPRSGEKLDVQISGKWLPARFLASLFFLEVCRVALEAPSEAGELQVPFRRLRRRFSKGQICEVYGQDGWVNACIEEDKVDRFDARELVEEVLVSSGKTQRVPFSLVRASPALVDM</sequence>
<evidence type="ECO:0000313" key="1">
    <source>
        <dbReference type="EMBL" id="CAJ1402339.1"/>
    </source>
</evidence>
<dbReference type="EMBL" id="CAUJNA010003449">
    <property type="protein sequence ID" value="CAJ1402339.1"/>
    <property type="molecule type" value="Genomic_DNA"/>
</dbReference>
<keyword evidence="2" id="KW-1185">Reference proteome</keyword>
<dbReference type="Gene3D" id="2.60.220.50">
    <property type="match status" value="1"/>
</dbReference>
<accession>A0AA36JC25</accession>
<gene>
    <name evidence="1" type="ORF">EVOR1521_LOCUS25252</name>
</gene>
<dbReference type="InterPro" id="IPR046338">
    <property type="entry name" value="GAIN_dom_sf"/>
</dbReference>
<dbReference type="Proteomes" id="UP001178507">
    <property type="component" value="Unassembled WGS sequence"/>
</dbReference>
<name>A0AA36JC25_9DINO</name>
<reference evidence="1" key="1">
    <citation type="submission" date="2023-08" db="EMBL/GenBank/DDBJ databases">
        <authorList>
            <person name="Chen Y."/>
            <person name="Shah S."/>
            <person name="Dougan E. K."/>
            <person name="Thang M."/>
            <person name="Chan C."/>
        </authorList>
    </citation>
    <scope>NUCLEOTIDE SEQUENCE</scope>
</reference>
<protein>
    <submittedName>
        <fullName evidence="1">Uncharacterized protein</fullName>
    </submittedName>
</protein>
<evidence type="ECO:0000313" key="2">
    <source>
        <dbReference type="Proteomes" id="UP001178507"/>
    </source>
</evidence>
<proteinExistence type="predicted"/>